<proteinExistence type="predicted"/>
<dbReference type="SUPFAM" id="SSF51182">
    <property type="entry name" value="RmlC-like cupins"/>
    <property type="match status" value="1"/>
</dbReference>
<comment type="caution">
    <text evidence="3">The sequence shown here is derived from an EMBL/GenBank/DDBJ whole genome shotgun (WGS) entry which is preliminary data.</text>
</comment>
<dbReference type="PANTHER" id="PTHR35848">
    <property type="entry name" value="OXALATE-BINDING PROTEIN"/>
    <property type="match status" value="1"/>
</dbReference>
<organism evidence="3 4">
    <name type="scientific">Nocardioides agariphilus</name>
    <dbReference type="NCBI Taxonomy" id="433664"/>
    <lineage>
        <taxon>Bacteria</taxon>
        <taxon>Bacillati</taxon>
        <taxon>Actinomycetota</taxon>
        <taxon>Actinomycetes</taxon>
        <taxon>Propionibacteriales</taxon>
        <taxon>Nocardioidaceae</taxon>
        <taxon>Nocardioides</taxon>
    </lineage>
</organism>
<dbReference type="InterPro" id="IPR013096">
    <property type="entry name" value="Cupin_2"/>
</dbReference>
<gene>
    <name evidence="3" type="ORF">ISU10_16610</name>
</gene>
<dbReference type="InterPro" id="IPR014710">
    <property type="entry name" value="RmlC-like_jellyroll"/>
</dbReference>
<reference evidence="3" key="1">
    <citation type="submission" date="2020-11" db="EMBL/GenBank/DDBJ databases">
        <title>Nocardioides cynanchi sp. nov., isolated from soil of rhizosphere of Cynanchum wilfordii.</title>
        <authorList>
            <person name="Lee J.-S."/>
            <person name="Suh M.K."/>
            <person name="Kim J.-S."/>
        </authorList>
    </citation>
    <scope>NUCLEOTIDE SEQUENCE</scope>
    <source>
        <strain evidence="3">KCTC 19276</strain>
    </source>
</reference>
<name>A0A930YJK2_9ACTN</name>
<evidence type="ECO:0000313" key="3">
    <source>
        <dbReference type="EMBL" id="MBF4769392.1"/>
    </source>
</evidence>
<sequence>MSETEQTSTATTETELTAKVERHYEGGRVFVRAIKSGKYSLLEERRRQREGPRVYKTSANPWKNGPVKWNKTLLNPSMGLMQTLQAAFEELAPGGKSQKHGHQNSALMYVLNGSGYDIHDGERTDWEAGDCLIVPPGVVHQHFNSSDEVPARILVFKSKPLYNFAGLNFQEFVELAPKEARAGWEDFHPGEWEANGSHGGSS</sequence>
<protein>
    <submittedName>
        <fullName evidence="3">Cupin domain-containing protein</fullName>
    </submittedName>
</protein>
<accession>A0A930YJK2</accession>
<dbReference type="InterPro" id="IPR011051">
    <property type="entry name" value="RmlC_Cupin_sf"/>
</dbReference>
<dbReference type="Proteomes" id="UP000660668">
    <property type="component" value="Unassembled WGS sequence"/>
</dbReference>
<evidence type="ECO:0000256" key="1">
    <source>
        <dbReference type="ARBA" id="ARBA00022723"/>
    </source>
</evidence>
<dbReference type="GO" id="GO:0046872">
    <property type="term" value="F:metal ion binding"/>
    <property type="evidence" value="ECO:0007669"/>
    <property type="project" value="UniProtKB-KW"/>
</dbReference>
<dbReference type="Gene3D" id="2.60.120.10">
    <property type="entry name" value="Jelly Rolls"/>
    <property type="match status" value="1"/>
</dbReference>
<dbReference type="RefSeq" id="WP_194697538.1">
    <property type="nucleotide sequence ID" value="NZ_JADKPO010000024.1"/>
</dbReference>
<dbReference type="AlphaFoldDB" id="A0A930YJK2"/>
<dbReference type="EMBL" id="JADKPO010000024">
    <property type="protein sequence ID" value="MBF4769392.1"/>
    <property type="molecule type" value="Genomic_DNA"/>
</dbReference>
<evidence type="ECO:0000259" key="2">
    <source>
        <dbReference type="Pfam" id="PF07883"/>
    </source>
</evidence>
<evidence type="ECO:0000313" key="4">
    <source>
        <dbReference type="Proteomes" id="UP000660668"/>
    </source>
</evidence>
<dbReference type="Pfam" id="PF07883">
    <property type="entry name" value="Cupin_2"/>
    <property type="match status" value="1"/>
</dbReference>
<feature type="domain" description="Cupin type-2" evidence="2">
    <location>
        <begin position="88"/>
        <end position="155"/>
    </location>
</feature>
<keyword evidence="1" id="KW-0479">Metal-binding</keyword>
<keyword evidence="4" id="KW-1185">Reference proteome</keyword>
<dbReference type="InterPro" id="IPR051610">
    <property type="entry name" value="GPI/OXD"/>
</dbReference>